<comment type="caution">
    <text evidence="2">The sequence shown here is derived from an EMBL/GenBank/DDBJ whole genome shotgun (WGS) entry which is preliminary data.</text>
</comment>
<dbReference type="PROSITE" id="PS51154">
    <property type="entry name" value="MACRO"/>
    <property type="match status" value="1"/>
</dbReference>
<feature type="domain" description="Macro" evidence="1">
    <location>
        <begin position="35"/>
        <end position="220"/>
    </location>
</feature>
<dbReference type="PANTHER" id="PTHR11106">
    <property type="entry name" value="GANGLIOSIDE INDUCED DIFFERENTIATION ASSOCIATED PROTEIN 2-RELATED"/>
    <property type="match status" value="1"/>
</dbReference>
<evidence type="ECO:0000259" key="1">
    <source>
        <dbReference type="PROSITE" id="PS51154"/>
    </source>
</evidence>
<dbReference type="SMART" id="SM00506">
    <property type="entry name" value="A1pp"/>
    <property type="match status" value="1"/>
</dbReference>
<dbReference type="Gene3D" id="3.40.220.10">
    <property type="entry name" value="Leucine Aminopeptidase, subunit E, domain 1"/>
    <property type="match status" value="1"/>
</dbReference>
<evidence type="ECO:0000313" key="3">
    <source>
        <dbReference type="Proteomes" id="UP001159428"/>
    </source>
</evidence>
<reference evidence="2 3" key="1">
    <citation type="submission" date="2022-05" db="EMBL/GenBank/DDBJ databases">
        <authorList>
            <consortium name="Genoscope - CEA"/>
            <person name="William W."/>
        </authorList>
    </citation>
    <scope>NUCLEOTIDE SEQUENCE [LARGE SCALE GENOMIC DNA]</scope>
</reference>
<proteinExistence type="predicted"/>
<dbReference type="InterPro" id="IPR043472">
    <property type="entry name" value="Macro_dom-like"/>
</dbReference>
<dbReference type="EMBL" id="CALNXJ010000006">
    <property type="protein sequence ID" value="CAH3042570.1"/>
    <property type="molecule type" value="Genomic_DNA"/>
</dbReference>
<sequence>MLFSSAHWYLVRAVNRGNGSYLARCLTGGTVHATVIFNVPDKNVTKKIEVVQNDLTKENVDAIVNAANSWLKHGGGVAGAIVKNGGDQIQNESDEYVAKYGPIKTGGIAVTRPGSLPCSILIHAVGPVWMGGQKDEDSSLHSAMYNSLSECHSRLLSSVAVPAISSGIFGFPKARCAKILFSAVLEFFRAEPKSSVNLVRLTNFDKPTVEIFKDAAADLNEEPDIRVELGQAS</sequence>
<dbReference type="CDD" id="cd02907">
    <property type="entry name" value="Macro_Af1521_BAL-like"/>
    <property type="match status" value="1"/>
</dbReference>
<name>A0AAU9W086_9CNID</name>
<dbReference type="SUPFAM" id="SSF52949">
    <property type="entry name" value="Macro domain-like"/>
    <property type="match status" value="1"/>
</dbReference>
<dbReference type="AlphaFoldDB" id="A0AAU9W086"/>
<dbReference type="InterPro" id="IPR002589">
    <property type="entry name" value="Macro_dom"/>
</dbReference>
<keyword evidence="3" id="KW-1185">Reference proteome</keyword>
<protein>
    <recommendedName>
        <fullName evidence="1">Macro domain-containing protein</fullName>
    </recommendedName>
</protein>
<dbReference type="Proteomes" id="UP001159428">
    <property type="component" value="Unassembled WGS sequence"/>
</dbReference>
<dbReference type="PANTHER" id="PTHR11106:SF111">
    <property type="entry name" value="MACRO DOMAIN-CONTAINING PROTEIN"/>
    <property type="match status" value="1"/>
</dbReference>
<accession>A0AAU9W086</accession>
<organism evidence="2 3">
    <name type="scientific">Pocillopora meandrina</name>
    <dbReference type="NCBI Taxonomy" id="46732"/>
    <lineage>
        <taxon>Eukaryota</taxon>
        <taxon>Metazoa</taxon>
        <taxon>Cnidaria</taxon>
        <taxon>Anthozoa</taxon>
        <taxon>Hexacorallia</taxon>
        <taxon>Scleractinia</taxon>
        <taxon>Astrocoeniina</taxon>
        <taxon>Pocilloporidae</taxon>
        <taxon>Pocillopora</taxon>
    </lineage>
</organism>
<evidence type="ECO:0000313" key="2">
    <source>
        <dbReference type="EMBL" id="CAH3042570.1"/>
    </source>
</evidence>
<gene>
    <name evidence="2" type="ORF">PMEA_00028884</name>
</gene>
<dbReference type="Pfam" id="PF01661">
    <property type="entry name" value="Macro"/>
    <property type="match status" value="1"/>
</dbReference>